<comment type="caution">
    <text evidence="1">The sequence shown here is derived from an EMBL/GenBank/DDBJ whole genome shotgun (WGS) entry which is preliminary data.</text>
</comment>
<dbReference type="AlphaFoldDB" id="A0AAV7WVM8"/>
<proteinExistence type="predicted"/>
<protein>
    <submittedName>
        <fullName evidence="1">Uncharacterized protein</fullName>
    </submittedName>
</protein>
<name>A0AAV7WVM8_PLEWA</name>
<accession>A0AAV7WVM8</accession>
<evidence type="ECO:0000313" key="1">
    <source>
        <dbReference type="EMBL" id="KAJ1217032.1"/>
    </source>
</evidence>
<dbReference type="Proteomes" id="UP001066276">
    <property type="component" value="Chromosome 1_1"/>
</dbReference>
<keyword evidence="2" id="KW-1185">Reference proteome</keyword>
<sequence>MSALLVTPLPLLSRDVGLTFSSTLFIVTPSDQKDSQVLLLGFHGTNAWWALDCYPLRALGRLLMVTALLDQLEGRAVTNLQEAHGEHSCCPRGCVPLFDAALLSPALFPSPRMAGEKEYGVDCQQCFVKCGRSAHSLVPLGPKRASTSEVGTSSDTALLSTGFTAETRPAVWAQAEEPATVPRRK</sequence>
<gene>
    <name evidence="1" type="ORF">NDU88_004629</name>
</gene>
<dbReference type="EMBL" id="JANPWB010000001">
    <property type="protein sequence ID" value="KAJ1217032.1"/>
    <property type="molecule type" value="Genomic_DNA"/>
</dbReference>
<reference evidence="1" key="1">
    <citation type="journal article" date="2022" name="bioRxiv">
        <title>Sequencing and chromosome-scale assembly of the giantPleurodeles waltlgenome.</title>
        <authorList>
            <person name="Brown T."/>
            <person name="Elewa A."/>
            <person name="Iarovenko S."/>
            <person name="Subramanian E."/>
            <person name="Araus A.J."/>
            <person name="Petzold A."/>
            <person name="Susuki M."/>
            <person name="Suzuki K.-i.T."/>
            <person name="Hayashi T."/>
            <person name="Toyoda A."/>
            <person name="Oliveira C."/>
            <person name="Osipova E."/>
            <person name="Leigh N.D."/>
            <person name="Simon A."/>
            <person name="Yun M.H."/>
        </authorList>
    </citation>
    <scope>NUCLEOTIDE SEQUENCE</scope>
    <source>
        <strain evidence="1">20211129_DDA</strain>
        <tissue evidence="1">Liver</tissue>
    </source>
</reference>
<organism evidence="1 2">
    <name type="scientific">Pleurodeles waltl</name>
    <name type="common">Iberian ribbed newt</name>
    <dbReference type="NCBI Taxonomy" id="8319"/>
    <lineage>
        <taxon>Eukaryota</taxon>
        <taxon>Metazoa</taxon>
        <taxon>Chordata</taxon>
        <taxon>Craniata</taxon>
        <taxon>Vertebrata</taxon>
        <taxon>Euteleostomi</taxon>
        <taxon>Amphibia</taxon>
        <taxon>Batrachia</taxon>
        <taxon>Caudata</taxon>
        <taxon>Salamandroidea</taxon>
        <taxon>Salamandridae</taxon>
        <taxon>Pleurodelinae</taxon>
        <taxon>Pleurodeles</taxon>
    </lineage>
</organism>
<evidence type="ECO:0000313" key="2">
    <source>
        <dbReference type="Proteomes" id="UP001066276"/>
    </source>
</evidence>